<evidence type="ECO:0000256" key="7">
    <source>
        <dbReference type="PIRSR" id="PIRSR618044-1"/>
    </source>
</evidence>
<evidence type="ECO:0000313" key="13">
    <source>
        <dbReference type="Proteomes" id="UP000177171"/>
    </source>
</evidence>
<evidence type="ECO:0000256" key="4">
    <source>
        <dbReference type="ARBA" id="ARBA00022960"/>
    </source>
</evidence>
<dbReference type="PANTHER" id="PTHR21581">
    <property type="entry name" value="D-ALANYL-D-ALANINE CARBOXYPEPTIDASE"/>
    <property type="match status" value="1"/>
</dbReference>
<comment type="similarity">
    <text evidence="1 9">Belongs to the peptidase S11 family.</text>
</comment>
<evidence type="ECO:0000256" key="10">
    <source>
        <dbReference type="SAM" id="Phobius"/>
    </source>
</evidence>
<dbReference type="SUPFAM" id="SSF56601">
    <property type="entry name" value="beta-lactamase/transpeptidase-like"/>
    <property type="match status" value="1"/>
</dbReference>
<dbReference type="InterPro" id="IPR001967">
    <property type="entry name" value="Peptidase_S11_N"/>
</dbReference>
<evidence type="ECO:0000256" key="2">
    <source>
        <dbReference type="ARBA" id="ARBA00022729"/>
    </source>
</evidence>
<keyword evidence="2" id="KW-0732">Signal</keyword>
<keyword evidence="10" id="KW-0472">Membrane</keyword>
<gene>
    <name evidence="12" type="ORF">A3G49_02065</name>
</gene>
<reference evidence="12 13" key="1">
    <citation type="journal article" date="2016" name="Nat. Commun.">
        <title>Thousands of microbial genomes shed light on interconnected biogeochemical processes in an aquifer system.</title>
        <authorList>
            <person name="Anantharaman K."/>
            <person name="Brown C.T."/>
            <person name="Hug L.A."/>
            <person name="Sharon I."/>
            <person name="Castelle C.J."/>
            <person name="Probst A.J."/>
            <person name="Thomas B.C."/>
            <person name="Singh A."/>
            <person name="Wilkins M.J."/>
            <person name="Karaoz U."/>
            <person name="Brodie E.L."/>
            <person name="Williams K.H."/>
            <person name="Hubbard S.S."/>
            <person name="Banfield J.F."/>
        </authorList>
    </citation>
    <scope>NUCLEOTIDE SEQUENCE [LARGE SCALE GENOMIC DNA]</scope>
</reference>
<feature type="transmembrane region" description="Helical" evidence="10">
    <location>
        <begin position="12"/>
        <end position="33"/>
    </location>
</feature>
<keyword evidence="10" id="KW-0812">Transmembrane</keyword>
<dbReference type="AlphaFoldDB" id="A0A1G2LU28"/>
<feature type="active site" evidence="7">
    <location>
        <position position="146"/>
    </location>
</feature>
<dbReference type="GO" id="GO:0071555">
    <property type="term" value="P:cell wall organization"/>
    <property type="evidence" value="ECO:0007669"/>
    <property type="project" value="UniProtKB-KW"/>
</dbReference>
<evidence type="ECO:0000256" key="9">
    <source>
        <dbReference type="RuleBase" id="RU004016"/>
    </source>
</evidence>
<dbReference type="EMBL" id="MHQY01000008">
    <property type="protein sequence ID" value="OHA14389.1"/>
    <property type="molecule type" value="Genomic_DNA"/>
</dbReference>
<organism evidence="12 13">
    <name type="scientific">Candidatus Sungbacteria bacterium RIFCSPLOWO2_12_FULL_41_11</name>
    <dbReference type="NCBI Taxonomy" id="1802286"/>
    <lineage>
        <taxon>Bacteria</taxon>
        <taxon>Candidatus Sungiibacteriota</taxon>
    </lineage>
</organism>
<name>A0A1G2LU28_9BACT</name>
<evidence type="ECO:0000256" key="8">
    <source>
        <dbReference type="PIRSR" id="PIRSR618044-2"/>
    </source>
</evidence>
<comment type="caution">
    <text evidence="12">The sequence shown here is derived from an EMBL/GenBank/DDBJ whole genome shotgun (WGS) entry which is preliminary data.</text>
</comment>
<evidence type="ECO:0000259" key="11">
    <source>
        <dbReference type="Pfam" id="PF00768"/>
    </source>
</evidence>
<sequence>MIYVSGSMENDFYKPIFALSVLITLLVFISFFINSPAPKDVASVIVSYAMVDNGLEPDISADSVAIVRIADGQVLFSKNPDVFLPVASITKLMTAVIFLEHADLFDLIKISQSAKKPEEKREKMSVLPAGEFLKSEDILKLMIIDSYNDIARTASEYVSEKENFAPFSELMNKKAGELGMSNTRFDNPAGLDSIGNYSTASDLVKLASYITQNYSRIWDISRIYETDIFSKSGNKYHLVNTNRLLSEITDIVGTKTGSTDGAKESLVLVVNVLKNDPIVFVILRSDDRIKDVKTLIAWTKLVYGL</sequence>
<dbReference type="Pfam" id="PF00768">
    <property type="entry name" value="Peptidase_S11"/>
    <property type="match status" value="1"/>
</dbReference>
<dbReference type="Proteomes" id="UP000177171">
    <property type="component" value="Unassembled WGS sequence"/>
</dbReference>
<keyword evidence="3" id="KW-0378">Hydrolase</keyword>
<keyword evidence="4" id="KW-0133">Cell shape</keyword>
<keyword evidence="10" id="KW-1133">Transmembrane helix</keyword>
<evidence type="ECO:0000256" key="3">
    <source>
        <dbReference type="ARBA" id="ARBA00022801"/>
    </source>
</evidence>
<dbReference type="PANTHER" id="PTHR21581:SF26">
    <property type="entry name" value="D-ALANYL-D-ALANINE ENDOPEPTIDASE"/>
    <property type="match status" value="1"/>
</dbReference>
<feature type="binding site" evidence="8">
    <location>
        <position position="255"/>
    </location>
    <ligand>
        <name>substrate</name>
    </ligand>
</feature>
<dbReference type="GO" id="GO:0006508">
    <property type="term" value="P:proteolysis"/>
    <property type="evidence" value="ECO:0007669"/>
    <property type="project" value="InterPro"/>
</dbReference>
<evidence type="ECO:0000313" key="12">
    <source>
        <dbReference type="EMBL" id="OHA14389.1"/>
    </source>
</evidence>
<dbReference type="GO" id="GO:0009002">
    <property type="term" value="F:serine-type D-Ala-D-Ala carboxypeptidase activity"/>
    <property type="evidence" value="ECO:0007669"/>
    <property type="project" value="InterPro"/>
</dbReference>
<dbReference type="GO" id="GO:0008360">
    <property type="term" value="P:regulation of cell shape"/>
    <property type="evidence" value="ECO:0007669"/>
    <property type="project" value="UniProtKB-KW"/>
</dbReference>
<dbReference type="PRINTS" id="PR00725">
    <property type="entry name" value="DADACBPTASE1"/>
</dbReference>
<evidence type="ECO:0000256" key="5">
    <source>
        <dbReference type="ARBA" id="ARBA00022984"/>
    </source>
</evidence>
<keyword evidence="5" id="KW-0573">Peptidoglycan synthesis</keyword>
<dbReference type="InterPro" id="IPR012338">
    <property type="entry name" value="Beta-lactam/transpept-like"/>
</dbReference>
<accession>A0A1G2LU28</accession>
<evidence type="ECO:0000256" key="6">
    <source>
        <dbReference type="ARBA" id="ARBA00023316"/>
    </source>
</evidence>
<feature type="active site" description="Proton acceptor" evidence="7">
    <location>
        <position position="91"/>
    </location>
</feature>
<protein>
    <recommendedName>
        <fullName evidence="11">Peptidase S11 D-alanyl-D-alanine carboxypeptidase A N-terminal domain-containing protein</fullName>
    </recommendedName>
</protein>
<dbReference type="Gene3D" id="3.40.710.10">
    <property type="entry name" value="DD-peptidase/beta-lactamase superfamily"/>
    <property type="match status" value="1"/>
</dbReference>
<evidence type="ECO:0000256" key="1">
    <source>
        <dbReference type="ARBA" id="ARBA00007164"/>
    </source>
</evidence>
<proteinExistence type="inferred from homology"/>
<dbReference type="GO" id="GO:0009252">
    <property type="term" value="P:peptidoglycan biosynthetic process"/>
    <property type="evidence" value="ECO:0007669"/>
    <property type="project" value="UniProtKB-KW"/>
</dbReference>
<feature type="active site" description="Acyl-ester intermediate" evidence="7">
    <location>
        <position position="88"/>
    </location>
</feature>
<feature type="domain" description="Peptidase S11 D-alanyl-D-alanine carboxypeptidase A N-terminal" evidence="11">
    <location>
        <begin position="56"/>
        <end position="283"/>
    </location>
</feature>
<keyword evidence="6" id="KW-0961">Cell wall biogenesis/degradation</keyword>
<dbReference type="InterPro" id="IPR018044">
    <property type="entry name" value="Peptidase_S11"/>
</dbReference>